<evidence type="ECO:0000313" key="16">
    <source>
        <dbReference type="EMBL" id="KAA0059458.1"/>
    </source>
</evidence>
<evidence type="ECO:0000256" key="3">
    <source>
        <dbReference type="ARBA" id="ARBA00022679"/>
    </source>
</evidence>
<reference evidence="18 19" key="1">
    <citation type="submission" date="2019-08" db="EMBL/GenBank/DDBJ databases">
        <title>Draft genome sequences of two oriental melons (Cucumis melo L. var makuwa).</title>
        <authorList>
            <person name="Kwon S.-Y."/>
        </authorList>
    </citation>
    <scope>NUCLEOTIDE SEQUENCE [LARGE SCALE GENOMIC DNA]</scope>
    <source>
        <strain evidence="19">cv. Chang Bougi</strain>
        <strain evidence="18">cv. SW 3</strain>
        <tissue evidence="17">Leaf</tissue>
    </source>
</reference>
<evidence type="ECO:0000256" key="1">
    <source>
        <dbReference type="ARBA" id="ARBA00004167"/>
    </source>
</evidence>
<dbReference type="Gene3D" id="1.10.510.10">
    <property type="entry name" value="Transferase(Phosphotransferase) domain 1"/>
    <property type="match status" value="1"/>
</dbReference>
<evidence type="ECO:0000313" key="19">
    <source>
        <dbReference type="Proteomes" id="UP000321947"/>
    </source>
</evidence>
<dbReference type="Gene3D" id="3.80.10.10">
    <property type="entry name" value="Ribonuclease Inhibitor"/>
    <property type="match status" value="1"/>
</dbReference>
<dbReference type="PANTHER" id="PTHR45631">
    <property type="entry name" value="OS07G0107800 PROTEIN-RELATED"/>
    <property type="match status" value="1"/>
</dbReference>
<keyword evidence="8 17" id="KW-0418">Kinase</keyword>
<dbReference type="GO" id="GO:0005524">
    <property type="term" value="F:ATP binding"/>
    <property type="evidence" value="ECO:0007669"/>
    <property type="project" value="UniProtKB-UniRule"/>
</dbReference>
<feature type="signal peptide" evidence="14">
    <location>
        <begin position="1"/>
        <end position="20"/>
    </location>
</feature>
<dbReference type="InterPro" id="IPR003591">
    <property type="entry name" value="Leu-rich_rpt_typical-subtyp"/>
</dbReference>
<keyword evidence="3" id="KW-0808">Transferase</keyword>
<evidence type="ECO:0000256" key="6">
    <source>
        <dbReference type="ARBA" id="ARBA00022737"/>
    </source>
</evidence>
<feature type="chain" id="PRO_5042723012" evidence="14">
    <location>
        <begin position="21"/>
        <end position="886"/>
    </location>
</feature>
<dbReference type="InterPro" id="IPR001611">
    <property type="entry name" value="Leu-rich_rpt"/>
</dbReference>
<dbReference type="SUPFAM" id="SSF56112">
    <property type="entry name" value="Protein kinase-like (PK-like)"/>
    <property type="match status" value="1"/>
</dbReference>
<gene>
    <name evidence="17" type="ORF">E5676_scaffold347G00590</name>
    <name evidence="16" type="ORF">E6C27_scaffold242G001880</name>
</gene>
<keyword evidence="4 13" id="KW-0812">Transmembrane</keyword>
<evidence type="ECO:0000256" key="13">
    <source>
        <dbReference type="SAM" id="Phobius"/>
    </source>
</evidence>
<evidence type="ECO:0000256" key="11">
    <source>
        <dbReference type="ARBA" id="ARBA00023136"/>
    </source>
</evidence>
<dbReference type="EMBL" id="SSTE01006467">
    <property type="protein sequence ID" value="KAA0059458.1"/>
    <property type="molecule type" value="Genomic_DNA"/>
</dbReference>
<evidence type="ECO:0000256" key="10">
    <source>
        <dbReference type="ARBA" id="ARBA00022989"/>
    </source>
</evidence>
<keyword evidence="2" id="KW-0433">Leucine-rich repeat</keyword>
<dbReference type="FunFam" id="3.80.10.10:FF:000129">
    <property type="entry name" value="Leucine-rich repeat receptor-like kinase"/>
    <property type="match status" value="1"/>
</dbReference>
<keyword evidence="7 12" id="KW-0547">Nucleotide-binding</keyword>
<dbReference type="SMART" id="SM00369">
    <property type="entry name" value="LRR_TYP"/>
    <property type="match status" value="2"/>
</dbReference>
<keyword evidence="10 13" id="KW-1133">Transmembrane helix</keyword>
<dbReference type="PROSITE" id="PS50011">
    <property type="entry name" value="PROTEIN_KINASE_DOM"/>
    <property type="match status" value="1"/>
</dbReference>
<evidence type="ECO:0000256" key="4">
    <source>
        <dbReference type="ARBA" id="ARBA00022692"/>
    </source>
</evidence>
<dbReference type="PROSITE" id="PS00108">
    <property type="entry name" value="PROTEIN_KINASE_ST"/>
    <property type="match status" value="1"/>
</dbReference>
<dbReference type="GO" id="GO:0016020">
    <property type="term" value="C:membrane"/>
    <property type="evidence" value="ECO:0007669"/>
    <property type="project" value="UniProtKB-SubCell"/>
</dbReference>
<organism evidence="17 19">
    <name type="scientific">Cucumis melo var. makuwa</name>
    <name type="common">Oriental melon</name>
    <dbReference type="NCBI Taxonomy" id="1194695"/>
    <lineage>
        <taxon>Eukaryota</taxon>
        <taxon>Viridiplantae</taxon>
        <taxon>Streptophyta</taxon>
        <taxon>Embryophyta</taxon>
        <taxon>Tracheophyta</taxon>
        <taxon>Spermatophyta</taxon>
        <taxon>Magnoliopsida</taxon>
        <taxon>eudicotyledons</taxon>
        <taxon>Gunneridae</taxon>
        <taxon>Pentapetalae</taxon>
        <taxon>rosids</taxon>
        <taxon>fabids</taxon>
        <taxon>Cucurbitales</taxon>
        <taxon>Cucurbitaceae</taxon>
        <taxon>Benincaseae</taxon>
        <taxon>Cucumis</taxon>
    </lineage>
</organism>
<dbReference type="InterPro" id="IPR000719">
    <property type="entry name" value="Prot_kinase_dom"/>
</dbReference>
<dbReference type="SUPFAM" id="SSF52058">
    <property type="entry name" value="L domain-like"/>
    <property type="match status" value="1"/>
</dbReference>
<comment type="subcellular location">
    <subcellularLocation>
        <location evidence="1">Membrane</location>
        <topology evidence="1">Single-pass membrane protein</topology>
    </subcellularLocation>
</comment>
<dbReference type="OrthoDB" id="2017114at2759"/>
<dbReference type="GO" id="GO:0004672">
    <property type="term" value="F:protein kinase activity"/>
    <property type="evidence" value="ECO:0007669"/>
    <property type="project" value="InterPro"/>
</dbReference>
<feature type="transmembrane region" description="Helical" evidence="13">
    <location>
        <begin position="521"/>
        <end position="546"/>
    </location>
</feature>
<dbReference type="InterPro" id="IPR011009">
    <property type="entry name" value="Kinase-like_dom_sf"/>
</dbReference>
<evidence type="ECO:0000313" key="17">
    <source>
        <dbReference type="EMBL" id="TYK03865.1"/>
    </source>
</evidence>
<keyword evidence="11 13" id="KW-0472">Membrane</keyword>
<dbReference type="Proteomes" id="UP000321947">
    <property type="component" value="Unassembled WGS sequence"/>
</dbReference>
<feature type="domain" description="Protein kinase" evidence="15">
    <location>
        <begin position="591"/>
        <end position="868"/>
    </location>
</feature>
<protein>
    <submittedName>
        <fullName evidence="16 17">Leucine-rich repeat receptor-like serine/threonine-protein kinase</fullName>
    </submittedName>
</protein>
<evidence type="ECO:0000256" key="7">
    <source>
        <dbReference type="ARBA" id="ARBA00022741"/>
    </source>
</evidence>
<accession>A0A5D3BXK8</accession>
<dbReference type="Pfam" id="PF00069">
    <property type="entry name" value="Pkinase"/>
    <property type="match status" value="1"/>
</dbReference>
<dbReference type="Proteomes" id="UP000321393">
    <property type="component" value="Unassembled WGS sequence"/>
</dbReference>
<dbReference type="InterPro" id="IPR032675">
    <property type="entry name" value="LRR_dom_sf"/>
</dbReference>
<keyword evidence="9 12" id="KW-0067">ATP-binding</keyword>
<evidence type="ECO:0000259" key="15">
    <source>
        <dbReference type="PROSITE" id="PS50011"/>
    </source>
</evidence>
<evidence type="ECO:0000256" key="5">
    <source>
        <dbReference type="ARBA" id="ARBA00022729"/>
    </source>
</evidence>
<dbReference type="PANTHER" id="PTHR45631:SF202">
    <property type="entry name" value="SENESCENCE-INDUCED RECEPTOR-LIKE SERINE_THREONINE-PROTEIN KINASE"/>
    <property type="match status" value="1"/>
</dbReference>
<dbReference type="InterPro" id="IPR017441">
    <property type="entry name" value="Protein_kinase_ATP_BS"/>
</dbReference>
<dbReference type="AlphaFoldDB" id="A0A5D3BXK8"/>
<dbReference type="InterPro" id="IPR008271">
    <property type="entry name" value="Ser/Thr_kinase_AS"/>
</dbReference>
<dbReference type="FunFam" id="3.30.200.20:FF:000394">
    <property type="entry name" value="Leucine-rich repeat receptor-like protein kinase"/>
    <property type="match status" value="1"/>
</dbReference>
<dbReference type="SMART" id="SM00220">
    <property type="entry name" value="S_TKc"/>
    <property type="match status" value="1"/>
</dbReference>
<evidence type="ECO:0000256" key="8">
    <source>
        <dbReference type="ARBA" id="ARBA00022777"/>
    </source>
</evidence>
<evidence type="ECO:0000256" key="14">
    <source>
        <dbReference type="SAM" id="SignalP"/>
    </source>
</evidence>
<proteinExistence type="predicted"/>
<dbReference type="PROSITE" id="PS00107">
    <property type="entry name" value="PROTEIN_KINASE_ATP"/>
    <property type="match status" value="1"/>
</dbReference>
<dbReference type="Pfam" id="PF13855">
    <property type="entry name" value="LRR_8"/>
    <property type="match status" value="1"/>
</dbReference>
<feature type="binding site" evidence="12">
    <location>
        <position position="618"/>
    </location>
    <ligand>
        <name>ATP</name>
        <dbReference type="ChEBI" id="CHEBI:30616"/>
    </ligand>
</feature>
<sequence length="886" mass="100003">MEIATSIWLLLSSFVLHVQAQDLGFVSLDCGLPANSSGYTDSKTKIKYISDEGFIKTGESSSVAPEFKNNEQSLLTLRSFSRYIRNCYDISASKDTRYLIRASFLYGNYDGLNKTPKFDLYLGNTRWTTVDDSYYYTEMMHTPSIDKLSVCLINIGYGIPFISTLEFRELPYLSYSPLSYSLHLYKRYDMGSMTNQQYRFPDDPYDRVWEIYKDNNYAPLSTLDSVVTDNLEQTPAVVMQTAATSKKGIQYLNFSWDSRNLSDEFYAYLYFAELEKLQSNQFRGFNITYDEYITGPIIPKYLGTIEDTSFLFSLTTTSRHQISIFPIDNSTLPPIINALEIYIIMKISEIESYNGDVDAISNIRSDYGVIKNWEADPCLPSGYPWSGLSCSSDPIPRITSLNLSSSELKGVISPYIIGLPMLQTLDLSNNYLTGQVPELLSNLAHLTVLNLENNNLTGSLPPELTKKQKNGSLTLRSIIGRKHELAFLFIHITSITQGNPDLCKLDSCTNMTPERKKSNNIIIPAVASVGGLLAFLIIAVIVYWIAKSNKKQQGDDVALIGNPAKAYTQLGSSLETNRRQFTFAEVVMITNNFERVLGKGGFGMVYYGVLDDTEVAVKMISPSAVQGYSQFQAEVTILMRVHHRNLTSLVGYMNDGGHLGLVYEYMAKGNLAEHLSGNLLALATRYIEKLKKCLILQNKYAGLEYLHHGCKPPIVHRDVKTTNILLTEKFNAKLSDFGLSKTYPTDDKSYMSTIIVGTPGYLDPEYYTSNRLTEKSDVYGFGVSLMEVISCRPVISNIEDPETNYIAKWMRTMVAQRNIKNIVDPRLKEAYESNSIWKAVRLALACVSEDSSERPTMNQVVIELKECLAMELNRRLEQRPLESRIH</sequence>
<name>A0A5D3BXK8_CUCMM</name>
<evidence type="ECO:0000256" key="12">
    <source>
        <dbReference type="PROSITE-ProRule" id="PRU10141"/>
    </source>
</evidence>
<dbReference type="Pfam" id="PF12819">
    <property type="entry name" value="Malectin_like"/>
    <property type="match status" value="1"/>
</dbReference>
<comment type="caution">
    <text evidence="17">The sequence shown here is derived from an EMBL/GenBank/DDBJ whole genome shotgun (WGS) entry which is preliminary data.</text>
</comment>
<keyword evidence="17" id="KW-0675">Receptor</keyword>
<dbReference type="Gene3D" id="3.30.200.20">
    <property type="entry name" value="Phosphorylase Kinase, domain 1"/>
    <property type="match status" value="1"/>
</dbReference>
<dbReference type="InterPro" id="IPR024788">
    <property type="entry name" value="Malectin-like_Carb-bd_dom"/>
</dbReference>
<keyword evidence="5 14" id="KW-0732">Signal</keyword>
<evidence type="ECO:0000256" key="2">
    <source>
        <dbReference type="ARBA" id="ARBA00022614"/>
    </source>
</evidence>
<keyword evidence="6" id="KW-0677">Repeat</keyword>
<evidence type="ECO:0000313" key="18">
    <source>
        <dbReference type="Proteomes" id="UP000321393"/>
    </source>
</evidence>
<dbReference type="EMBL" id="SSTD01014851">
    <property type="protein sequence ID" value="TYK03865.1"/>
    <property type="molecule type" value="Genomic_DNA"/>
</dbReference>
<evidence type="ECO:0000256" key="9">
    <source>
        <dbReference type="ARBA" id="ARBA00022840"/>
    </source>
</evidence>